<dbReference type="RefSeq" id="WP_265384740.1">
    <property type="nucleotide sequence ID" value="NZ_CP110615.1"/>
</dbReference>
<name>A0ABY6P5T1_9NOCA</name>
<protein>
    <submittedName>
        <fullName evidence="1">Thioesterase family protein</fullName>
    </submittedName>
</protein>
<dbReference type="Proteomes" id="UP001164965">
    <property type="component" value="Chromosome"/>
</dbReference>
<keyword evidence="2" id="KW-1185">Reference proteome</keyword>
<dbReference type="SUPFAM" id="SSF54637">
    <property type="entry name" value="Thioesterase/thiol ester dehydrase-isomerase"/>
    <property type="match status" value="1"/>
</dbReference>
<dbReference type="InterPro" id="IPR029069">
    <property type="entry name" value="HotDog_dom_sf"/>
</dbReference>
<evidence type="ECO:0000313" key="1">
    <source>
        <dbReference type="EMBL" id="UZJ26636.1"/>
    </source>
</evidence>
<organism evidence="1 2">
    <name type="scientific">Rhodococcus antarcticus</name>
    <dbReference type="NCBI Taxonomy" id="2987751"/>
    <lineage>
        <taxon>Bacteria</taxon>
        <taxon>Bacillati</taxon>
        <taxon>Actinomycetota</taxon>
        <taxon>Actinomycetes</taxon>
        <taxon>Mycobacteriales</taxon>
        <taxon>Nocardiaceae</taxon>
        <taxon>Rhodococcus</taxon>
    </lineage>
</organism>
<sequence length="123" mass="13697">MDAYGHVNNARVVTLLEEARVIWLFQPGSPTEEMAKGSVVADLHVRYRSQLTHLDGPLEVLMWISRLRAADAVVQYEVRPAADAAAAPSVTASTQMVPFDMVAQRPRRFSAQERESLQVHVRG</sequence>
<dbReference type="Gene3D" id="3.10.129.10">
    <property type="entry name" value="Hotdog Thioesterase"/>
    <property type="match status" value="1"/>
</dbReference>
<reference evidence="1" key="1">
    <citation type="submission" date="2022-10" db="EMBL/GenBank/DDBJ databases">
        <title>Rhodococcus sp.75.</title>
        <authorList>
            <person name="Sun M."/>
        </authorList>
    </citation>
    <scope>NUCLEOTIDE SEQUENCE</scope>
    <source>
        <strain evidence="1">75</strain>
    </source>
</reference>
<accession>A0ABY6P5T1</accession>
<gene>
    <name evidence="1" type="ORF">RHODO2019_11570</name>
</gene>
<dbReference type="CDD" id="cd00586">
    <property type="entry name" value="4HBT"/>
    <property type="match status" value="1"/>
</dbReference>
<evidence type="ECO:0000313" key="2">
    <source>
        <dbReference type="Proteomes" id="UP001164965"/>
    </source>
</evidence>
<dbReference type="Pfam" id="PF13279">
    <property type="entry name" value="4HBT_2"/>
    <property type="match status" value="1"/>
</dbReference>
<proteinExistence type="predicted"/>
<dbReference type="EMBL" id="CP110615">
    <property type="protein sequence ID" value="UZJ26636.1"/>
    <property type="molecule type" value="Genomic_DNA"/>
</dbReference>